<name>A0A0A7PAV3_9SPHN</name>
<evidence type="ECO:0008006" key="9">
    <source>
        <dbReference type="Google" id="ProtNLM"/>
    </source>
</evidence>
<dbReference type="InterPro" id="IPR013249">
    <property type="entry name" value="RNA_pol_sigma70_r4_t2"/>
</dbReference>
<dbReference type="Pfam" id="PF04542">
    <property type="entry name" value="Sigma70_r2"/>
    <property type="match status" value="1"/>
</dbReference>
<evidence type="ECO:0000313" key="8">
    <source>
        <dbReference type="Proteomes" id="UP000030907"/>
    </source>
</evidence>
<dbReference type="PANTHER" id="PTHR43133:SF63">
    <property type="entry name" value="RNA POLYMERASE SIGMA FACTOR FECI-RELATED"/>
    <property type="match status" value="1"/>
</dbReference>
<dbReference type="Gene3D" id="1.10.1740.10">
    <property type="match status" value="1"/>
</dbReference>
<dbReference type="SUPFAM" id="SSF88659">
    <property type="entry name" value="Sigma3 and sigma4 domains of RNA polymerase sigma factors"/>
    <property type="match status" value="1"/>
</dbReference>
<sequence>MNDIARYGSGFDARKDKSAEPAGDSPAIAELLVALERDYLILLHRLSHRLHSQEAAEDALHDVYVKLRSYPDIGEIRSPKAYLYRMGLNLAKNHIRAHSRTAMVDDFILALVPDIAPDPEQVAFARLEMDRALEALHAMPERRRQLFLARWRDGKPQAEIALEFGLHKRSVQKELARAETFLRKVLRRPKL</sequence>
<dbReference type="GO" id="GO:0003677">
    <property type="term" value="F:DNA binding"/>
    <property type="evidence" value="ECO:0007669"/>
    <property type="project" value="InterPro"/>
</dbReference>
<dbReference type="KEGG" id="sphk:SKP52_01195"/>
<evidence type="ECO:0000259" key="5">
    <source>
        <dbReference type="Pfam" id="PF04542"/>
    </source>
</evidence>
<evidence type="ECO:0000313" key="7">
    <source>
        <dbReference type="EMBL" id="AJA07181.1"/>
    </source>
</evidence>
<gene>
    <name evidence="7" type="ORF">SKP52_01195</name>
</gene>
<dbReference type="OrthoDB" id="7190058at2"/>
<keyword evidence="2" id="KW-0805">Transcription regulation</keyword>
<dbReference type="Gene3D" id="1.10.10.10">
    <property type="entry name" value="Winged helix-like DNA-binding domain superfamily/Winged helix DNA-binding domain"/>
    <property type="match status" value="1"/>
</dbReference>
<reference evidence="7 8" key="1">
    <citation type="journal article" date="2015" name="Int. J. Syst. Evol. Microbiol.">
        <title>Description of Sphingopyxis fribergensis sp. nov. - a soil bacterium with the ability to degrade styrene and phenylacetic acid.</title>
        <authorList>
            <person name="Oelschlagel M."/>
            <person name="Ruckert C."/>
            <person name="Kalinowski J."/>
            <person name="Schmidt G."/>
            <person name="Schlomann M."/>
            <person name="Tischler D."/>
        </authorList>
    </citation>
    <scope>NUCLEOTIDE SEQUENCE [LARGE SCALE GENOMIC DNA]</scope>
    <source>
        <strain evidence="7 8">Kp5.2</strain>
    </source>
</reference>
<accession>A0A0A7PAV3</accession>
<evidence type="ECO:0000256" key="1">
    <source>
        <dbReference type="ARBA" id="ARBA00010641"/>
    </source>
</evidence>
<dbReference type="InterPro" id="IPR013325">
    <property type="entry name" value="RNA_pol_sigma_r2"/>
</dbReference>
<organism evidence="7 8">
    <name type="scientific">Sphingopyxis fribergensis</name>
    <dbReference type="NCBI Taxonomy" id="1515612"/>
    <lineage>
        <taxon>Bacteria</taxon>
        <taxon>Pseudomonadati</taxon>
        <taxon>Pseudomonadota</taxon>
        <taxon>Alphaproteobacteria</taxon>
        <taxon>Sphingomonadales</taxon>
        <taxon>Sphingomonadaceae</taxon>
        <taxon>Sphingopyxis</taxon>
    </lineage>
</organism>
<dbReference type="SUPFAM" id="SSF88946">
    <property type="entry name" value="Sigma2 domain of RNA polymerase sigma factors"/>
    <property type="match status" value="1"/>
</dbReference>
<dbReference type="InterPro" id="IPR039425">
    <property type="entry name" value="RNA_pol_sigma-70-like"/>
</dbReference>
<keyword evidence="8" id="KW-1185">Reference proteome</keyword>
<dbReference type="Pfam" id="PF08281">
    <property type="entry name" value="Sigma70_r4_2"/>
    <property type="match status" value="1"/>
</dbReference>
<evidence type="ECO:0000259" key="6">
    <source>
        <dbReference type="Pfam" id="PF08281"/>
    </source>
</evidence>
<dbReference type="InterPro" id="IPR007627">
    <property type="entry name" value="RNA_pol_sigma70_r2"/>
</dbReference>
<dbReference type="GO" id="GO:0016987">
    <property type="term" value="F:sigma factor activity"/>
    <property type="evidence" value="ECO:0007669"/>
    <property type="project" value="UniProtKB-KW"/>
</dbReference>
<dbReference type="InterPro" id="IPR013324">
    <property type="entry name" value="RNA_pol_sigma_r3/r4-like"/>
</dbReference>
<dbReference type="InterPro" id="IPR036388">
    <property type="entry name" value="WH-like_DNA-bd_sf"/>
</dbReference>
<dbReference type="InterPro" id="IPR014284">
    <property type="entry name" value="RNA_pol_sigma-70_dom"/>
</dbReference>
<protein>
    <recommendedName>
        <fullName evidence="9">ECF subfamily RNA polymerase sigma-24 factor</fullName>
    </recommendedName>
</protein>
<dbReference type="PANTHER" id="PTHR43133">
    <property type="entry name" value="RNA POLYMERASE ECF-TYPE SIGMA FACTO"/>
    <property type="match status" value="1"/>
</dbReference>
<proteinExistence type="inferred from homology"/>
<evidence type="ECO:0000256" key="4">
    <source>
        <dbReference type="ARBA" id="ARBA00023163"/>
    </source>
</evidence>
<feature type="domain" description="RNA polymerase sigma factor 70 region 4 type 2" evidence="6">
    <location>
        <begin position="131"/>
        <end position="180"/>
    </location>
</feature>
<dbReference type="AlphaFoldDB" id="A0A0A7PAV3"/>
<evidence type="ECO:0000256" key="2">
    <source>
        <dbReference type="ARBA" id="ARBA00023015"/>
    </source>
</evidence>
<feature type="domain" description="RNA polymerase sigma-70 region 2" evidence="5">
    <location>
        <begin position="42"/>
        <end position="101"/>
    </location>
</feature>
<dbReference type="STRING" id="1515612.SKP52_01195"/>
<dbReference type="HOGENOM" id="CLU_047691_12_3_5"/>
<keyword evidence="4" id="KW-0804">Transcription</keyword>
<comment type="similarity">
    <text evidence="1">Belongs to the sigma-70 factor family. ECF subfamily.</text>
</comment>
<dbReference type="Proteomes" id="UP000030907">
    <property type="component" value="Chromosome"/>
</dbReference>
<dbReference type="NCBIfam" id="TIGR02937">
    <property type="entry name" value="sigma70-ECF"/>
    <property type="match status" value="1"/>
</dbReference>
<keyword evidence="3" id="KW-0731">Sigma factor</keyword>
<dbReference type="GO" id="GO:0006352">
    <property type="term" value="P:DNA-templated transcription initiation"/>
    <property type="evidence" value="ECO:0007669"/>
    <property type="project" value="InterPro"/>
</dbReference>
<dbReference type="EMBL" id="CP009122">
    <property type="protein sequence ID" value="AJA07181.1"/>
    <property type="molecule type" value="Genomic_DNA"/>
</dbReference>
<dbReference type="RefSeq" id="WP_081997148.1">
    <property type="nucleotide sequence ID" value="NZ_CP009122.1"/>
</dbReference>
<evidence type="ECO:0000256" key="3">
    <source>
        <dbReference type="ARBA" id="ARBA00023082"/>
    </source>
</evidence>